<evidence type="ECO:0000313" key="2">
    <source>
        <dbReference type="EMBL" id="MBB6184273.1"/>
    </source>
</evidence>
<dbReference type="AlphaFoldDB" id="A0A099CY04"/>
<accession>A0A099CY04</accession>
<dbReference type="Gene3D" id="3.30.300.20">
    <property type="match status" value="1"/>
</dbReference>
<reference evidence="1 3" key="1">
    <citation type="submission" date="2014-09" db="EMBL/GenBank/DDBJ databases">
        <title>Xanthomonadaceae 3.5X direct submission.</title>
        <authorList>
            <person name="Fang T."/>
            <person name="Wang H."/>
        </authorList>
    </citation>
    <scope>NUCLEOTIDE SEQUENCE [LARGE SCALE GENOMIC DNA]</scope>
    <source>
        <strain evidence="1 3">3.5X</strain>
    </source>
</reference>
<dbReference type="Proteomes" id="UP000029708">
    <property type="component" value="Unassembled WGS sequence"/>
</dbReference>
<dbReference type="EMBL" id="JACHET010000001">
    <property type="protein sequence ID" value="MBB6184273.1"/>
    <property type="molecule type" value="Genomic_DNA"/>
</dbReference>
<dbReference type="SUPFAM" id="SSF82784">
    <property type="entry name" value="OsmC-like"/>
    <property type="match status" value="1"/>
</dbReference>
<evidence type="ECO:0000313" key="3">
    <source>
        <dbReference type="Proteomes" id="UP000029708"/>
    </source>
</evidence>
<gene>
    <name evidence="2" type="ORF">HNQ86_001618</name>
    <name evidence="1" type="ORF">LF63_0103065</name>
</gene>
<dbReference type="EMBL" id="JROI01000008">
    <property type="protein sequence ID" value="KGI78477.1"/>
    <property type="molecule type" value="Genomic_DNA"/>
</dbReference>
<evidence type="ECO:0000313" key="4">
    <source>
        <dbReference type="Proteomes" id="UP000560000"/>
    </source>
</evidence>
<sequence length="150" mass="16556">MSETQTFGLSLEQIDHYEFRVRFDETSVPDLITDESAPLGGDAGPNPSRLLVTAVANCLAASLLFALRKFKNEPGPLRAEAKATMERNDQGRWRVAHVAVDLHLSDAADSLEHLPRILEQFEDFCIVTQSVREGVAVDVRVTDAEGQVVH</sequence>
<dbReference type="STRING" id="1543381.LF63_0103065"/>
<proteinExistence type="predicted"/>
<organism evidence="1 3">
    <name type="scientific">Oleiagrimonas soli</name>
    <dbReference type="NCBI Taxonomy" id="1543381"/>
    <lineage>
        <taxon>Bacteria</taxon>
        <taxon>Pseudomonadati</taxon>
        <taxon>Pseudomonadota</taxon>
        <taxon>Gammaproteobacteria</taxon>
        <taxon>Lysobacterales</taxon>
        <taxon>Rhodanobacteraceae</taxon>
        <taxon>Oleiagrimonas</taxon>
    </lineage>
</organism>
<dbReference type="HOGENOM" id="CLU_110187_0_0_6"/>
<dbReference type="InterPro" id="IPR015946">
    <property type="entry name" value="KH_dom-like_a/b"/>
</dbReference>
<dbReference type="InterPro" id="IPR036102">
    <property type="entry name" value="OsmC/Ohrsf"/>
</dbReference>
<keyword evidence="3" id="KW-1185">Reference proteome</keyword>
<comment type="caution">
    <text evidence="1">The sequence shown here is derived from an EMBL/GenBank/DDBJ whole genome shotgun (WGS) entry which is preliminary data.</text>
</comment>
<dbReference type="OrthoDB" id="5297623at2"/>
<dbReference type="RefSeq" id="WP_043099554.1">
    <property type="nucleotide sequence ID" value="NZ_JACHET010000001.1"/>
</dbReference>
<dbReference type="InterPro" id="IPR003718">
    <property type="entry name" value="OsmC/Ohr_fam"/>
</dbReference>
<protein>
    <submittedName>
        <fullName evidence="2">Organic hydroperoxide reductase OsmC/OhrA</fullName>
    </submittedName>
    <submittedName>
        <fullName evidence="1">Peroxiredoxin</fullName>
    </submittedName>
</protein>
<reference evidence="2 4" key="2">
    <citation type="submission" date="2020-08" db="EMBL/GenBank/DDBJ databases">
        <title>Genomic Encyclopedia of Type Strains, Phase IV (KMG-IV): sequencing the most valuable type-strain genomes for metagenomic binning, comparative biology and taxonomic classification.</title>
        <authorList>
            <person name="Goeker M."/>
        </authorList>
    </citation>
    <scope>NUCLEOTIDE SEQUENCE [LARGE SCALE GENOMIC DNA]</scope>
    <source>
        <strain evidence="2 4">DSM 107085</strain>
    </source>
</reference>
<evidence type="ECO:0000313" key="1">
    <source>
        <dbReference type="EMBL" id="KGI78477.1"/>
    </source>
</evidence>
<dbReference type="Pfam" id="PF02566">
    <property type="entry name" value="OsmC"/>
    <property type="match status" value="1"/>
</dbReference>
<dbReference type="Proteomes" id="UP000560000">
    <property type="component" value="Unassembled WGS sequence"/>
</dbReference>
<name>A0A099CY04_9GAMM</name>